<dbReference type="SUPFAM" id="SSF57196">
    <property type="entry name" value="EGF/Laminin"/>
    <property type="match status" value="1"/>
</dbReference>
<keyword evidence="1" id="KW-0812">Transmembrane</keyword>
<reference evidence="2" key="1">
    <citation type="journal article" date="2019" name="bioRxiv">
        <title>The Genome of the Zebra Mussel, Dreissena polymorpha: A Resource for Invasive Species Research.</title>
        <authorList>
            <person name="McCartney M.A."/>
            <person name="Auch B."/>
            <person name="Kono T."/>
            <person name="Mallez S."/>
            <person name="Zhang Y."/>
            <person name="Obille A."/>
            <person name="Becker A."/>
            <person name="Abrahante J.E."/>
            <person name="Garbe J."/>
            <person name="Badalamenti J.P."/>
            <person name="Herman A."/>
            <person name="Mangelson H."/>
            <person name="Liachko I."/>
            <person name="Sullivan S."/>
            <person name="Sone E.D."/>
            <person name="Koren S."/>
            <person name="Silverstein K.A.T."/>
            <person name="Beckman K.B."/>
            <person name="Gohl D.M."/>
        </authorList>
    </citation>
    <scope>NUCLEOTIDE SEQUENCE</scope>
    <source>
        <strain evidence="2">Duluth1</strain>
        <tissue evidence="2">Whole animal</tissue>
    </source>
</reference>
<dbReference type="AlphaFoldDB" id="A0A9D3YRW0"/>
<feature type="transmembrane region" description="Helical" evidence="1">
    <location>
        <begin position="207"/>
        <end position="231"/>
    </location>
</feature>
<keyword evidence="3" id="KW-1185">Reference proteome</keyword>
<name>A0A9D3YRW0_DREPO</name>
<sequence length="240" mass="25392">MNASACTNWGSWSSCSKSCGGGEKTRKCRVSNKTQTESCNMFCYNGTPYNGGCRCAWRPGSCCEGCSNPDIAYCKPGMYVCGGSPDGIKCTDCYLPYKSAGFRKGCVRKPCSENTGGCSHLCTGVGGLTMCTCRAGYKLSSDEYSCIETGVFSTKVTTRDVTTTYGSSSSVSTTQKVATLATDYAFPNSKDGITEESRQTYSEKSHAVGVGAGVSVCIMFLVGGALVMVVLKRRNIALQS</sequence>
<dbReference type="Pfam" id="PF00090">
    <property type="entry name" value="TSP_1"/>
    <property type="match status" value="1"/>
</dbReference>
<evidence type="ECO:0000256" key="1">
    <source>
        <dbReference type="SAM" id="Phobius"/>
    </source>
</evidence>
<evidence type="ECO:0000313" key="3">
    <source>
        <dbReference type="Proteomes" id="UP000828390"/>
    </source>
</evidence>
<dbReference type="EMBL" id="JAIWYP010000015">
    <property type="protein sequence ID" value="KAH3705612.1"/>
    <property type="molecule type" value="Genomic_DNA"/>
</dbReference>
<proteinExistence type="predicted"/>
<gene>
    <name evidence="2" type="ORF">DPMN_080689</name>
</gene>
<comment type="caution">
    <text evidence="2">The sequence shown here is derived from an EMBL/GenBank/DDBJ whole genome shotgun (WGS) entry which is preliminary data.</text>
</comment>
<dbReference type="Proteomes" id="UP000828390">
    <property type="component" value="Unassembled WGS sequence"/>
</dbReference>
<keyword evidence="1" id="KW-0472">Membrane</keyword>
<dbReference type="Gene3D" id="2.10.25.10">
    <property type="entry name" value="Laminin"/>
    <property type="match status" value="1"/>
</dbReference>
<organism evidence="2 3">
    <name type="scientific">Dreissena polymorpha</name>
    <name type="common">Zebra mussel</name>
    <name type="synonym">Mytilus polymorpha</name>
    <dbReference type="NCBI Taxonomy" id="45954"/>
    <lineage>
        <taxon>Eukaryota</taxon>
        <taxon>Metazoa</taxon>
        <taxon>Spiralia</taxon>
        <taxon>Lophotrochozoa</taxon>
        <taxon>Mollusca</taxon>
        <taxon>Bivalvia</taxon>
        <taxon>Autobranchia</taxon>
        <taxon>Heteroconchia</taxon>
        <taxon>Euheterodonta</taxon>
        <taxon>Imparidentia</taxon>
        <taxon>Neoheterodontei</taxon>
        <taxon>Myida</taxon>
        <taxon>Dreissenoidea</taxon>
        <taxon>Dreissenidae</taxon>
        <taxon>Dreissena</taxon>
    </lineage>
</organism>
<dbReference type="InterPro" id="IPR000884">
    <property type="entry name" value="TSP1_rpt"/>
</dbReference>
<protein>
    <submittedName>
        <fullName evidence="2">Uncharacterized protein</fullName>
    </submittedName>
</protein>
<accession>A0A9D3YRW0</accession>
<evidence type="ECO:0000313" key="2">
    <source>
        <dbReference type="EMBL" id="KAH3705612.1"/>
    </source>
</evidence>
<keyword evidence="1" id="KW-1133">Transmembrane helix</keyword>
<dbReference type="PROSITE" id="PS50092">
    <property type="entry name" value="TSP1"/>
    <property type="match status" value="1"/>
</dbReference>
<reference evidence="2" key="2">
    <citation type="submission" date="2020-11" db="EMBL/GenBank/DDBJ databases">
        <authorList>
            <person name="McCartney M.A."/>
            <person name="Auch B."/>
            <person name="Kono T."/>
            <person name="Mallez S."/>
            <person name="Becker A."/>
            <person name="Gohl D.M."/>
            <person name="Silverstein K.A.T."/>
            <person name="Koren S."/>
            <person name="Bechman K.B."/>
            <person name="Herman A."/>
            <person name="Abrahante J.E."/>
            <person name="Garbe J."/>
        </authorList>
    </citation>
    <scope>NUCLEOTIDE SEQUENCE</scope>
    <source>
        <strain evidence="2">Duluth1</strain>
        <tissue evidence="2">Whole animal</tissue>
    </source>
</reference>